<accession>A0A494UN00</accession>
<dbReference type="InterPro" id="IPR050266">
    <property type="entry name" value="AB_hydrolase_sf"/>
</dbReference>
<dbReference type="InterPro" id="IPR029058">
    <property type="entry name" value="AB_hydrolase_fold"/>
</dbReference>
<dbReference type="GO" id="GO:0016020">
    <property type="term" value="C:membrane"/>
    <property type="evidence" value="ECO:0007669"/>
    <property type="project" value="TreeGrafter"/>
</dbReference>
<dbReference type="Pfam" id="PF12697">
    <property type="entry name" value="Abhydrolase_6"/>
    <property type="match status" value="1"/>
</dbReference>
<dbReference type="GO" id="GO:0016787">
    <property type="term" value="F:hydrolase activity"/>
    <property type="evidence" value="ECO:0007669"/>
    <property type="project" value="UniProtKB-KW"/>
</dbReference>
<dbReference type="EMBL" id="CP023407">
    <property type="protein sequence ID" value="AYL36692.1"/>
    <property type="molecule type" value="Genomic_DNA"/>
</dbReference>
<gene>
    <name evidence="2" type="ORF">CNQ36_15405</name>
</gene>
<name>A0A494UN00_9ACTN</name>
<reference evidence="2 3" key="1">
    <citation type="submission" date="2017-09" db="EMBL/GenBank/DDBJ databases">
        <authorList>
            <person name="Zhang H."/>
            <person name="Hu S."/>
            <person name="Xu J."/>
            <person name="He Z."/>
        </authorList>
    </citation>
    <scope>NUCLEOTIDE SEQUENCE [LARGE SCALE GENOMIC DNA]</scope>
    <source>
        <strain evidence="2 3">TXX3120</strain>
    </source>
</reference>
<dbReference type="KEGG" id="sfug:CNQ36_15405"/>
<keyword evidence="2" id="KW-0378">Hydrolase</keyword>
<dbReference type="Gene3D" id="3.40.50.1820">
    <property type="entry name" value="alpha/beta hydrolase"/>
    <property type="match status" value="1"/>
</dbReference>
<dbReference type="RefSeq" id="WP_121546451.1">
    <property type="nucleotide sequence ID" value="NZ_CP023407.1"/>
</dbReference>
<dbReference type="PANTHER" id="PTHR43798">
    <property type="entry name" value="MONOACYLGLYCEROL LIPASE"/>
    <property type="match status" value="1"/>
</dbReference>
<evidence type="ECO:0000259" key="1">
    <source>
        <dbReference type="Pfam" id="PF12697"/>
    </source>
</evidence>
<feature type="domain" description="AB hydrolase-1" evidence="1">
    <location>
        <begin position="47"/>
        <end position="272"/>
    </location>
</feature>
<dbReference type="AlphaFoldDB" id="A0A494UN00"/>
<dbReference type="InterPro" id="IPR000073">
    <property type="entry name" value="AB_hydrolase_1"/>
</dbReference>
<dbReference type="SUPFAM" id="SSF53474">
    <property type="entry name" value="alpha/beta-Hydrolases"/>
    <property type="match status" value="1"/>
</dbReference>
<proteinExistence type="predicted"/>
<dbReference type="Proteomes" id="UP000282170">
    <property type="component" value="Chromosome"/>
</dbReference>
<sequence length="279" mass="30001">MSDETVFQAAYDEVLRKWPDGVTAIDVPTPYGSTRVHDCGPEDGTPLVLLPGGGTTSMAWYANAAALAAAHRVYAVDLIGDYGRSVHDGAPLRGAGDLTAWLDALFDELDLDGAHLAGHSYGAWIALNHALHAPHRLGGLALLDPVQCFARMSPRYLLHAVLTTLKPAAERPGALHRWETGSDPEDPVWRAFLAGTAVAKRSKVVTMPRPREDALRACSVPTLVCLAGKSRAHDAPRVAAAARRLMPRAEVVILPDASHHSLPTERPAELNRLLVDFFA</sequence>
<evidence type="ECO:0000313" key="3">
    <source>
        <dbReference type="Proteomes" id="UP000282170"/>
    </source>
</evidence>
<protein>
    <submittedName>
        <fullName evidence="2">Alpha/beta hydrolase</fullName>
    </submittedName>
</protein>
<organism evidence="2 3">
    <name type="scientific">Streptomyces fungicidicus</name>
    <dbReference type="NCBI Taxonomy" id="68203"/>
    <lineage>
        <taxon>Bacteria</taxon>
        <taxon>Bacillati</taxon>
        <taxon>Actinomycetota</taxon>
        <taxon>Actinomycetes</taxon>
        <taxon>Kitasatosporales</taxon>
        <taxon>Streptomycetaceae</taxon>
        <taxon>Streptomyces</taxon>
    </lineage>
</organism>
<dbReference type="PANTHER" id="PTHR43798:SF33">
    <property type="entry name" value="HYDROLASE, PUTATIVE (AFU_ORTHOLOGUE AFUA_2G14860)-RELATED"/>
    <property type="match status" value="1"/>
</dbReference>
<dbReference type="GeneID" id="93884212"/>
<evidence type="ECO:0000313" key="2">
    <source>
        <dbReference type="EMBL" id="AYL36692.1"/>
    </source>
</evidence>
<keyword evidence="3" id="KW-1185">Reference proteome</keyword>